<dbReference type="AlphaFoldDB" id="A0A285NBK6"/>
<protein>
    <submittedName>
        <fullName evidence="10">Carbohydrate ABC transporter substrate-binding protein, CUT1 family</fullName>
    </submittedName>
</protein>
<evidence type="ECO:0000256" key="1">
    <source>
        <dbReference type="ARBA" id="ARBA00004418"/>
    </source>
</evidence>
<dbReference type="InterPro" id="IPR050490">
    <property type="entry name" value="Bact_solute-bd_prot1"/>
</dbReference>
<evidence type="ECO:0000313" key="11">
    <source>
        <dbReference type="Proteomes" id="UP000219439"/>
    </source>
</evidence>
<keyword evidence="6" id="KW-0472">Membrane</keyword>
<evidence type="ECO:0000256" key="7">
    <source>
        <dbReference type="ARBA" id="ARBA00023139"/>
    </source>
</evidence>
<dbReference type="InterPro" id="IPR006059">
    <property type="entry name" value="SBP"/>
</dbReference>
<evidence type="ECO:0000256" key="3">
    <source>
        <dbReference type="ARBA" id="ARBA00022475"/>
    </source>
</evidence>
<dbReference type="GO" id="GO:0022857">
    <property type="term" value="F:transmembrane transporter activity"/>
    <property type="evidence" value="ECO:0007669"/>
    <property type="project" value="InterPro"/>
</dbReference>
<evidence type="ECO:0000256" key="4">
    <source>
        <dbReference type="ARBA" id="ARBA00022729"/>
    </source>
</evidence>
<dbReference type="PIRSF" id="PIRSF035859">
    <property type="entry name" value="ABC_tp_sb"/>
    <property type="match status" value="1"/>
</dbReference>
<evidence type="ECO:0000256" key="5">
    <source>
        <dbReference type="ARBA" id="ARBA00022764"/>
    </source>
</evidence>
<comment type="similarity">
    <text evidence="2">Belongs to the bacterial solute-binding protein 1 family.</text>
</comment>
<dbReference type="SUPFAM" id="SSF53850">
    <property type="entry name" value="Periplasmic binding protein-like II"/>
    <property type="match status" value="1"/>
</dbReference>
<proteinExistence type="inferred from homology"/>
<keyword evidence="4 9" id="KW-0732">Signal</keyword>
<evidence type="ECO:0000256" key="2">
    <source>
        <dbReference type="ARBA" id="ARBA00008520"/>
    </source>
</evidence>
<reference evidence="10 11" key="1">
    <citation type="submission" date="2017-09" db="EMBL/GenBank/DDBJ databases">
        <authorList>
            <person name="Ehlers B."/>
            <person name="Leendertz F.H."/>
        </authorList>
    </citation>
    <scope>NUCLEOTIDE SEQUENCE [LARGE SCALE GENOMIC DNA]</scope>
    <source>
        <strain evidence="10 11">DSM 18289</strain>
    </source>
</reference>
<keyword evidence="5" id="KW-0574">Periplasm</keyword>
<accession>A0A285NBK6</accession>
<evidence type="ECO:0000256" key="9">
    <source>
        <dbReference type="SAM" id="SignalP"/>
    </source>
</evidence>
<dbReference type="EMBL" id="OBEL01000001">
    <property type="protein sequence ID" value="SNZ06809.1"/>
    <property type="molecule type" value="Genomic_DNA"/>
</dbReference>
<keyword evidence="7" id="KW-0564">Palmitate</keyword>
<feature type="chain" id="PRO_5012877092" evidence="9">
    <location>
        <begin position="24"/>
        <end position="578"/>
    </location>
</feature>
<dbReference type="RefSeq" id="WP_097151859.1">
    <property type="nucleotide sequence ID" value="NZ_OBEL01000001.1"/>
</dbReference>
<gene>
    <name evidence="10" type="ORF">SAMN06265368_0545</name>
</gene>
<dbReference type="PANTHER" id="PTHR43649:SF33">
    <property type="entry name" value="POLYGALACTURONAN_RHAMNOGALACTURONAN-BINDING PROTEIN YTCQ"/>
    <property type="match status" value="1"/>
</dbReference>
<organism evidence="10 11">
    <name type="scientific">Cohaesibacter gelatinilyticus</name>
    <dbReference type="NCBI Taxonomy" id="372072"/>
    <lineage>
        <taxon>Bacteria</taxon>
        <taxon>Pseudomonadati</taxon>
        <taxon>Pseudomonadota</taxon>
        <taxon>Alphaproteobacteria</taxon>
        <taxon>Hyphomicrobiales</taxon>
        <taxon>Cohaesibacteraceae</taxon>
    </lineage>
</organism>
<dbReference type="InterPro" id="IPR014597">
    <property type="entry name" value="ABC_tp_sb"/>
</dbReference>
<comment type="subcellular location">
    <subcellularLocation>
        <location evidence="1">Periplasm</location>
    </subcellularLocation>
</comment>
<sequence length="578" mass="64301">MRKILLSAVAISAMIASSSAVLADSAAAKKWVDSEFQPSVLSKDDQMKEMDWFINAAEPFKGMEINVLSEGIPTHSYESEVLTKAFFEITGIKVNHQILGEGEVVQAVQTQMQTKRNLYDAYVNDSDLIGTHSRLQLAYNLTDWMAGEGKAVTNPGLDLGDFMGTQFTTGPDGDLYQLPDQQFANLYWFRKDWFDRPDLQEKFKAKYGYDLGVPVNWSAYEDIAEFFSKDVKEIDGTAIYGHMDYGKRAPDLGWRMTDAWLSMAGAGSKGEPNGVPIDEWGIRMEKGSCNPAGASVTRGGAANGPAAVYAIRKWDEWLRNYAPPGAASYDFYQSLPALSQGNVAQQIFWYTAFTADMVKPKSEGNNTVDDAGKPLWRMAPSPHGPYWEEGQKVGYQDVGSWTILKSTPVDRAKAAWLYAQFVVSKTVDVKKSHVGLTFIRDSSVNHESFTERAGKLGGLVEFYRSPDRVAWSPTGINVPDYPKLAQLWWQQIGDVNSGAFTPQEAMDRLASEMDTIMARMERADKGANVYGGCGPRLNEEKDAEWWFKNGGAKPKLANEKPQGQTVNYDELVARWAKN</sequence>
<feature type="signal peptide" evidence="9">
    <location>
        <begin position="1"/>
        <end position="23"/>
    </location>
</feature>
<name>A0A285NBK6_9HYPH</name>
<evidence type="ECO:0000256" key="6">
    <source>
        <dbReference type="ARBA" id="ARBA00023136"/>
    </source>
</evidence>
<dbReference type="PANTHER" id="PTHR43649">
    <property type="entry name" value="ARABINOSE-BINDING PROTEIN-RELATED"/>
    <property type="match status" value="1"/>
</dbReference>
<dbReference type="GO" id="GO:0042597">
    <property type="term" value="C:periplasmic space"/>
    <property type="evidence" value="ECO:0007669"/>
    <property type="project" value="UniProtKB-SubCell"/>
</dbReference>
<evidence type="ECO:0000256" key="8">
    <source>
        <dbReference type="ARBA" id="ARBA00023288"/>
    </source>
</evidence>
<keyword evidence="8" id="KW-0449">Lipoprotein</keyword>
<dbReference type="OrthoDB" id="9812682at2"/>
<dbReference type="Gene3D" id="3.40.190.10">
    <property type="entry name" value="Periplasmic binding protein-like II"/>
    <property type="match status" value="2"/>
</dbReference>
<dbReference type="Proteomes" id="UP000219439">
    <property type="component" value="Unassembled WGS sequence"/>
</dbReference>
<evidence type="ECO:0000313" key="10">
    <source>
        <dbReference type="EMBL" id="SNZ06809.1"/>
    </source>
</evidence>
<keyword evidence="11" id="KW-1185">Reference proteome</keyword>
<dbReference type="Pfam" id="PF01547">
    <property type="entry name" value="SBP_bac_1"/>
    <property type="match status" value="1"/>
</dbReference>
<keyword evidence="3" id="KW-1003">Cell membrane</keyword>